<dbReference type="CDD" id="cd00207">
    <property type="entry name" value="fer2"/>
    <property type="match status" value="1"/>
</dbReference>
<dbReference type="PROSITE" id="PS51085">
    <property type="entry name" value="2FE2S_FER_2"/>
    <property type="match status" value="1"/>
</dbReference>
<dbReference type="InterPro" id="IPR012675">
    <property type="entry name" value="Beta-grasp_dom_sf"/>
</dbReference>
<protein>
    <submittedName>
        <fullName evidence="2">Ferredoxin</fullName>
    </submittedName>
</protein>
<gene>
    <name evidence="2" type="ORF">C8D90_11466</name>
</gene>
<accession>A0A370Q726</accession>
<dbReference type="AlphaFoldDB" id="A0A370Q726"/>
<dbReference type="Gene3D" id="3.10.20.30">
    <property type="match status" value="1"/>
</dbReference>
<proteinExistence type="predicted"/>
<keyword evidence="3" id="KW-1185">Reference proteome</keyword>
<dbReference type="InterPro" id="IPR006058">
    <property type="entry name" value="2Fe2S_fd_BS"/>
</dbReference>
<dbReference type="Proteomes" id="UP000254848">
    <property type="component" value="Unassembled WGS sequence"/>
</dbReference>
<dbReference type="PROSITE" id="PS00197">
    <property type="entry name" value="2FE2S_FER_1"/>
    <property type="match status" value="1"/>
</dbReference>
<dbReference type="SUPFAM" id="SSF54292">
    <property type="entry name" value="2Fe-2S ferredoxin-like"/>
    <property type="match status" value="1"/>
</dbReference>
<evidence type="ECO:0000259" key="1">
    <source>
        <dbReference type="PROSITE" id="PS51085"/>
    </source>
</evidence>
<feature type="domain" description="2Fe-2S ferredoxin-type" evidence="1">
    <location>
        <begin position="1"/>
        <end position="93"/>
    </location>
</feature>
<dbReference type="GO" id="GO:0051537">
    <property type="term" value="F:2 iron, 2 sulfur cluster binding"/>
    <property type="evidence" value="ECO:0007669"/>
    <property type="project" value="InterPro"/>
</dbReference>
<dbReference type="InterPro" id="IPR036010">
    <property type="entry name" value="2Fe-2S_ferredoxin-like_sf"/>
</dbReference>
<evidence type="ECO:0000313" key="2">
    <source>
        <dbReference type="EMBL" id="RDK84147.1"/>
    </source>
</evidence>
<dbReference type="InterPro" id="IPR001041">
    <property type="entry name" value="2Fe-2S_ferredoxin-type"/>
</dbReference>
<name>A0A370Q726_9GAMM</name>
<dbReference type="EMBL" id="QRAP01000014">
    <property type="protein sequence ID" value="RDK84147.1"/>
    <property type="molecule type" value="Genomic_DNA"/>
</dbReference>
<comment type="caution">
    <text evidence="2">The sequence shown here is derived from an EMBL/GenBank/DDBJ whole genome shotgun (WGS) entry which is preliminary data.</text>
</comment>
<dbReference type="Pfam" id="PF00111">
    <property type="entry name" value="Fer2"/>
    <property type="match status" value="1"/>
</dbReference>
<evidence type="ECO:0000313" key="3">
    <source>
        <dbReference type="Proteomes" id="UP000254848"/>
    </source>
</evidence>
<sequence>MHRIEIENTRQTYLCAAENDLLRGMERLGGKGIPAGCRGGGCGICKVQILTGSWRCGKMSTAVLTPEERRRGIVLACRCYPESGLVLKVIGKMKYRLEKFSDG</sequence>
<reference evidence="2 3" key="1">
    <citation type="submission" date="2018-07" db="EMBL/GenBank/DDBJ databases">
        <title>Genomic Encyclopedia of Type Strains, Phase IV (KMG-IV): sequencing the most valuable type-strain genomes for metagenomic binning, comparative biology and taxonomic classification.</title>
        <authorList>
            <person name="Goeker M."/>
        </authorList>
    </citation>
    <scope>NUCLEOTIDE SEQUENCE [LARGE SCALE GENOMIC DNA]</scope>
    <source>
        <strain evidence="2 3">DSM 103736</strain>
    </source>
</reference>
<organism evidence="2 3">
    <name type="scientific">Enterobacillus tribolii</name>
    <dbReference type="NCBI Taxonomy" id="1487935"/>
    <lineage>
        <taxon>Bacteria</taxon>
        <taxon>Pseudomonadati</taxon>
        <taxon>Pseudomonadota</taxon>
        <taxon>Gammaproteobacteria</taxon>
        <taxon>Enterobacterales</taxon>
        <taxon>Hafniaceae</taxon>
        <taxon>Enterobacillus</taxon>
    </lineage>
</organism>
<dbReference type="OrthoDB" id="9133614at2"/>
<dbReference type="RefSeq" id="WP_115460337.1">
    <property type="nucleotide sequence ID" value="NZ_QRAP01000014.1"/>
</dbReference>